<dbReference type="SMART" id="SM00506">
    <property type="entry name" value="A1pp"/>
    <property type="match status" value="1"/>
</dbReference>
<evidence type="ECO:0000313" key="3">
    <source>
        <dbReference type="Proteomes" id="UP000002586"/>
    </source>
</evidence>
<dbReference type="PANTHER" id="PTHR11106">
    <property type="entry name" value="GANGLIOSIDE INDUCED DIFFERENTIATION ASSOCIATED PROTEIN 2-RELATED"/>
    <property type="match status" value="1"/>
</dbReference>
<accession>A0L536</accession>
<organism evidence="2 3">
    <name type="scientific">Magnetococcus marinus (strain ATCC BAA-1437 / JCM 17883 / MC-1)</name>
    <dbReference type="NCBI Taxonomy" id="156889"/>
    <lineage>
        <taxon>Bacteria</taxon>
        <taxon>Pseudomonadati</taxon>
        <taxon>Pseudomonadota</taxon>
        <taxon>Magnetococcia</taxon>
        <taxon>Magnetococcales</taxon>
        <taxon>Magnetococcaceae</taxon>
        <taxon>Magnetococcus</taxon>
    </lineage>
</organism>
<protein>
    <submittedName>
        <fullName evidence="2">Appr-1-p processing domain protein</fullName>
    </submittedName>
</protein>
<evidence type="ECO:0000259" key="1">
    <source>
        <dbReference type="PROSITE" id="PS51154"/>
    </source>
</evidence>
<dbReference type="InterPro" id="IPR002589">
    <property type="entry name" value="Macro_dom"/>
</dbReference>
<proteinExistence type="predicted"/>
<evidence type="ECO:0000313" key="2">
    <source>
        <dbReference type="EMBL" id="ABK43079.1"/>
    </source>
</evidence>
<dbReference type="KEGG" id="mgm:Mmc1_0554"/>
<feature type="domain" description="Macro" evidence="1">
    <location>
        <begin position="1"/>
        <end position="175"/>
    </location>
</feature>
<gene>
    <name evidence="2" type="ordered locus">Mmc1_0554</name>
</gene>
<dbReference type="SUPFAM" id="SSF52949">
    <property type="entry name" value="Macro domain-like"/>
    <property type="match status" value="1"/>
</dbReference>
<dbReference type="PANTHER" id="PTHR11106:SF27">
    <property type="entry name" value="MACRO DOMAIN-CONTAINING PROTEIN"/>
    <property type="match status" value="1"/>
</dbReference>
<dbReference type="Pfam" id="PF01661">
    <property type="entry name" value="Macro"/>
    <property type="match status" value="1"/>
</dbReference>
<dbReference type="NCBIfam" id="NF001664">
    <property type="entry name" value="PRK00431.1-6"/>
    <property type="match status" value="1"/>
</dbReference>
<dbReference type="RefSeq" id="WP_011712246.1">
    <property type="nucleotide sequence ID" value="NC_008576.1"/>
</dbReference>
<dbReference type="PROSITE" id="PS51154">
    <property type="entry name" value="MACRO"/>
    <property type="match status" value="1"/>
</dbReference>
<dbReference type="STRING" id="156889.Mmc1_0554"/>
<keyword evidence="3" id="KW-1185">Reference proteome</keyword>
<dbReference type="OrthoDB" id="6194521at2"/>
<reference evidence="2 3" key="2">
    <citation type="journal article" date="2012" name="Int. J. Syst. Evol. Microbiol.">
        <title>Magnetococcus marinus gen. nov., sp. nov., a marine, magnetotactic bacterium that represents a novel lineage (Magnetococcaceae fam. nov.; Magnetococcales ord. nov.) at the base of the Alphaproteobacteria.</title>
        <authorList>
            <person name="Bazylinski D.A."/>
            <person name="Williams T.J."/>
            <person name="Lefevre C.T."/>
            <person name="Berg R.J."/>
            <person name="Zhang C.L."/>
            <person name="Bowser S.S."/>
            <person name="Dean A.J."/>
            <person name="Beveridge T.J."/>
        </authorList>
    </citation>
    <scope>NUCLEOTIDE SEQUENCE [LARGE SCALE GENOMIC DNA]</scope>
    <source>
        <strain evidence="3">ATCC BAA-1437 / JCM 17883 / MC-1</strain>
    </source>
</reference>
<reference evidence="3" key="1">
    <citation type="journal article" date="2009" name="Appl. Environ. Microbiol.">
        <title>Complete genome sequence of the chemolithoautotrophic marine magnetotactic coccus strain MC-1.</title>
        <authorList>
            <person name="Schubbe S."/>
            <person name="Williams T.J."/>
            <person name="Xie G."/>
            <person name="Kiss H.E."/>
            <person name="Brettin T.S."/>
            <person name="Martinez D."/>
            <person name="Ross C.A."/>
            <person name="Schuler D."/>
            <person name="Cox B.L."/>
            <person name="Nealson K.H."/>
            <person name="Bazylinski D.A."/>
        </authorList>
    </citation>
    <scope>NUCLEOTIDE SEQUENCE [LARGE SCALE GENOMIC DNA]</scope>
    <source>
        <strain evidence="3">ATCC BAA-1437 / JCM 17883 / MC-1</strain>
    </source>
</reference>
<dbReference type="eggNOG" id="COG2110">
    <property type="taxonomic scope" value="Bacteria"/>
</dbReference>
<dbReference type="EMBL" id="CP000471">
    <property type="protein sequence ID" value="ABK43079.1"/>
    <property type="molecule type" value="Genomic_DNA"/>
</dbReference>
<dbReference type="InterPro" id="IPR043472">
    <property type="entry name" value="Macro_dom-like"/>
</dbReference>
<dbReference type="HOGENOM" id="CLU_046550_5_1_5"/>
<name>A0L536_MAGMM</name>
<dbReference type="CDD" id="cd02908">
    <property type="entry name" value="Macro_OAADPr_deacetylase"/>
    <property type="match status" value="1"/>
</dbReference>
<sequence length="180" mass="18972">MTTLEIILTDITQLPIDGVVNAANNSLLGGMGVDGAIHRVGGTALTQACQALRHTHYPDGLATGAAVATCAGELPAKRVIHTVGPVYAKDPDPQARLADCYRNSLRCAQEEGLRSIAFPAISTGVYGFPKQQAANIAVATLLQALREGVALERVVLVAFSEEDAQILRHALNQAQHSIIL</sequence>
<dbReference type="Proteomes" id="UP000002586">
    <property type="component" value="Chromosome"/>
</dbReference>
<dbReference type="Gene3D" id="3.40.220.10">
    <property type="entry name" value="Leucine Aminopeptidase, subunit E, domain 1"/>
    <property type="match status" value="1"/>
</dbReference>
<dbReference type="AlphaFoldDB" id="A0L536"/>